<proteinExistence type="predicted"/>
<dbReference type="Proteomes" id="UP000321532">
    <property type="component" value="Unassembled WGS sequence"/>
</dbReference>
<reference evidence="1 2" key="1">
    <citation type="submission" date="2019-07" db="EMBL/GenBank/DDBJ databases">
        <title>Whole genome shotgun sequence of Adhaeribacter aerolatus NBRC 106133.</title>
        <authorList>
            <person name="Hosoyama A."/>
            <person name="Uohara A."/>
            <person name="Ohji S."/>
            <person name="Ichikawa N."/>
        </authorList>
    </citation>
    <scope>NUCLEOTIDE SEQUENCE [LARGE SCALE GENOMIC DNA]</scope>
    <source>
        <strain evidence="1 2">NBRC 106133</strain>
    </source>
</reference>
<accession>A0A512B4K3</accession>
<sequence length="155" mass="17958">MNQNPYALEDLFIRLQGTQIVDYSYGQQVLRLQIKTPVASQLLANTDTLHLVLRDCTKLFYLSYTQTLEERIAQNDPEYFFGIGLQIQGLQLRNRETADKINNQDFIIFCNSYLHNIEAGELHFKAGGFQLYDQEFGQINFEDFKRAAGELQADH</sequence>
<comment type="caution">
    <text evidence="1">The sequence shown here is derived from an EMBL/GenBank/DDBJ whole genome shotgun (WGS) entry which is preliminary data.</text>
</comment>
<gene>
    <name evidence="1" type="ORF">AAE02nite_45690</name>
</gene>
<dbReference type="AlphaFoldDB" id="A0A512B4K3"/>
<organism evidence="1 2">
    <name type="scientific">Adhaeribacter aerolatus</name>
    <dbReference type="NCBI Taxonomy" id="670289"/>
    <lineage>
        <taxon>Bacteria</taxon>
        <taxon>Pseudomonadati</taxon>
        <taxon>Bacteroidota</taxon>
        <taxon>Cytophagia</taxon>
        <taxon>Cytophagales</taxon>
        <taxon>Hymenobacteraceae</taxon>
        <taxon>Adhaeribacter</taxon>
    </lineage>
</organism>
<dbReference type="EMBL" id="BJYS01000046">
    <property type="protein sequence ID" value="GEO06905.1"/>
    <property type="molecule type" value="Genomic_DNA"/>
</dbReference>
<evidence type="ECO:0000313" key="1">
    <source>
        <dbReference type="EMBL" id="GEO06905.1"/>
    </source>
</evidence>
<dbReference type="RefSeq" id="WP_146903967.1">
    <property type="nucleotide sequence ID" value="NZ_BJYS01000046.1"/>
</dbReference>
<evidence type="ECO:0000313" key="2">
    <source>
        <dbReference type="Proteomes" id="UP000321532"/>
    </source>
</evidence>
<keyword evidence="2" id="KW-1185">Reference proteome</keyword>
<protein>
    <submittedName>
        <fullName evidence="1">Uncharacterized protein</fullName>
    </submittedName>
</protein>
<name>A0A512B4K3_9BACT</name>
<dbReference type="OrthoDB" id="9847995at2"/>